<proteinExistence type="predicted"/>
<protein>
    <submittedName>
        <fullName evidence="2">Uncharacterized protein</fullName>
    </submittedName>
</protein>
<feature type="compositionally biased region" description="Polar residues" evidence="1">
    <location>
        <begin position="93"/>
        <end position="104"/>
    </location>
</feature>
<dbReference type="Gene3D" id="3.80.10.10">
    <property type="entry name" value="Ribonuclease Inhibitor"/>
    <property type="match status" value="1"/>
</dbReference>
<organism evidence="2 3">
    <name type="scientific">Viridothelium virens</name>
    <name type="common">Speckled blister lichen</name>
    <name type="synonym">Trypethelium virens</name>
    <dbReference type="NCBI Taxonomy" id="1048519"/>
    <lineage>
        <taxon>Eukaryota</taxon>
        <taxon>Fungi</taxon>
        <taxon>Dikarya</taxon>
        <taxon>Ascomycota</taxon>
        <taxon>Pezizomycotina</taxon>
        <taxon>Dothideomycetes</taxon>
        <taxon>Dothideomycetes incertae sedis</taxon>
        <taxon>Trypetheliales</taxon>
        <taxon>Trypetheliaceae</taxon>
        <taxon>Viridothelium</taxon>
    </lineage>
</organism>
<evidence type="ECO:0000313" key="3">
    <source>
        <dbReference type="Proteomes" id="UP000800092"/>
    </source>
</evidence>
<sequence length="679" mass="77045">MASNTRSMRRVMSRTSKSTARAGAKRSTRASISYREDSTDSSGDDFVSSVSESDAPPPKRQRRAAALTSSHSGRTALEHSPRKHNPRNPAKPQLSSSNGKSASGVTGGVPVESDGVIPPWQTLPYAILLEIFTYAFDDPCDHDAGQRKAKTWVLDAALVCKAFMEPAISALYRVPPLRDLSQPHRLLDSLVANNQEIGTPSLNYGVKVKRLQLDVWDTLNYKYHNHGTFDLGQLISRLPQLSAINIYLKDDFPPYRQVEHSIRWHYPDNLFTALESTQQRLKSFTWNFRLFGDRDAFPWMTEIHQSKPFQSLRQISILNFKLRDEKHNAVEAAETLAANSAALPELESVCFHSSPGLNGVLLKSLPTSLKKLTLENCIRINSESLHSFLEGNGAHLKELVLDYNRALDLAFLPHLARTSPRLEVFKMDMHCYSTRFAHRDSDPLYTTLLASDEIPTWPRTLRTVELIHLRKWESLDAATHFFQSLIDSAKDLPDLRKLVLKPILDCSWRDRADFREKWIPRFRTVFLRKCAPPNRHLMSMRAFRRWKNPEPFHEPSTGLENDMKLPHGGGPTRRSSKMGQDPGSQPAQMSENDGPSRRTRQSQRIAQTDSQSDQEQSEQGERSKDDFIQGMCQVVDILIDNQRPMEEQLNESHFLDSEASGDEDWTGENDGVADDGYAW</sequence>
<feature type="region of interest" description="Disordered" evidence="1">
    <location>
        <begin position="647"/>
        <end position="679"/>
    </location>
</feature>
<accession>A0A6A6HKB1</accession>
<gene>
    <name evidence="2" type="ORF">EV356DRAFT_507356</name>
</gene>
<feature type="region of interest" description="Disordered" evidence="1">
    <location>
        <begin position="1"/>
        <end position="113"/>
    </location>
</feature>
<feature type="compositionally biased region" description="Acidic residues" evidence="1">
    <location>
        <begin position="659"/>
        <end position="673"/>
    </location>
</feature>
<feature type="compositionally biased region" description="Polar residues" evidence="1">
    <location>
        <begin position="582"/>
        <end position="593"/>
    </location>
</feature>
<dbReference type="OrthoDB" id="5395390at2759"/>
<dbReference type="Proteomes" id="UP000800092">
    <property type="component" value="Unassembled WGS sequence"/>
</dbReference>
<keyword evidence="3" id="KW-1185">Reference proteome</keyword>
<name>A0A6A6HKB1_VIRVR</name>
<dbReference type="EMBL" id="ML991776">
    <property type="protein sequence ID" value="KAF2238259.1"/>
    <property type="molecule type" value="Genomic_DNA"/>
</dbReference>
<evidence type="ECO:0000256" key="1">
    <source>
        <dbReference type="SAM" id="MobiDB-lite"/>
    </source>
</evidence>
<reference evidence="2" key="1">
    <citation type="journal article" date="2020" name="Stud. Mycol.">
        <title>101 Dothideomycetes genomes: a test case for predicting lifestyles and emergence of pathogens.</title>
        <authorList>
            <person name="Haridas S."/>
            <person name="Albert R."/>
            <person name="Binder M."/>
            <person name="Bloem J."/>
            <person name="Labutti K."/>
            <person name="Salamov A."/>
            <person name="Andreopoulos B."/>
            <person name="Baker S."/>
            <person name="Barry K."/>
            <person name="Bills G."/>
            <person name="Bluhm B."/>
            <person name="Cannon C."/>
            <person name="Castanera R."/>
            <person name="Culley D."/>
            <person name="Daum C."/>
            <person name="Ezra D."/>
            <person name="Gonzalez J."/>
            <person name="Henrissat B."/>
            <person name="Kuo A."/>
            <person name="Liang C."/>
            <person name="Lipzen A."/>
            <person name="Lutzoni F."/>
            <person name="Magnuson J."/>
            <person name="Mondo S."/>
            <person name="Nolan M."/>
            <person name="Ohm R."/>
            <person name="Pangilinan J."/>
            <person name="Park H.-J."/>
            <person name="Ramirez L."/>
            <person name="Alfaro M."/>
            <person name="Sun H."/>
            <person name="Tritt A."/>
            <person name="Yoshinaga Y."/>
            <person name="Zwiers L.-H."/>
            <person name="Turgeon B."/>
            <person name="Goodwin S."/>
            <person name="Spatafora J."/>
            <person name="Crous P."/>
            <person name="Grigoriev I."/>
        </authorList>
    </citation>
    <scope>NUCLEOTIDE SEQUENCE</scope>
    <source>
        <strain evidence="2">Tuck. ex Michener</strain>
    </source>
</reference>
<dbReference type="InterPro" id="IPR032675">
    <property type="entry name" value="LRR_dom_sf"/>
</dbReference>
<dbReference type="AlphaFoldDB" id="A0A6A6HKB1"/>
<dbReference type="SUPFAM" id="SSF52047">
    <property type="entry name" value="RNI-like"/>
    <property type="match status" value="1"/>
</dbReference>
<evidence type="ECO:0000313" key="2">
    <source>
        <dbReference type="EMBL" id="KAF2238259.1"/>
    </source>
</evidence>
<feature type="compositionally biased region" description="Low complexity" evidence="1">
    <location>
        <begin position="40"/>
        <end position="54"/>
    </location>
</feature>
<feature type="region of interest" description="Disordered" evidence="1">
    <location>
        <begin position="548"/>
        <end position="628"/>
    </location>
</feature>